<dbReference type="InterPro" id="IPR015421">
    <property type="entry name" value="PyrdxlP-dep_Trfase_major"/>
</dbReference>
<dbReference type="RefSeq" id="WP_377376425.1">
    <property type="nucleotide sequence ID" value="NZ_JBHSSW010000005.1"/>
</dbReference>
<evidence type="ECO:0000256" key="1">
    <source>
        <dbReference type="ARBA" id="ARBA00022898"/>
    </source>
</evidence>
<feature type="chain" id="PRO_5046478781" evidence="2">
    <location>
        <begin position="27"/>
        <end position="415"/>
    </location>
</feature>
<keyword evidence="2" id="KW-0732">Signal</keyword>
<dbReference type="Proteomes" id="UP001596303">
    <property type="component" value="Unassembled WGS sequence"/>
</dbReference>
<dbReference type="InterPro" id="IPR006311">
    <property type="entry name" value="TAT_signal"/>
</dbReference>
<dbReference type="InterPro" id="IPR000192">
    <property type="entry name" value="Aminotrans_V_dom"/>
</dbReference>
<proteinExistence type="predicted"/>
<evidence type="ECO:0000259" key="3">
    <source>
        <dbReference type="Pfam" id="PF00266"/>
    </source>
</evidence>
<organism evidence="4 5">
    <name type="scientific">Ponticaulis profundi</name>
    <dbReference type="NCBI Taxonomy" id="2665222"/>
    <lineage>
        <taxon>Bacteria</taxon>
        <taxon>Pseudomonadati</taxon>
        <taxon>Pseudomonadota</taxon>
        <taxon>Alphaproteobacteria</taxon>
        <taxon>Hyphomonadales</taxon>
        <taxon>Hyphomonadaceae</taxon>
        <taxon>Ponticaulis</taxon>
    </lineage>
</organism>
<dbReference type="SUPFAM" id="SSF53383">
    <property type="entry name" value="PLP-dependent transferases"/>
    <property type="match status" value="1"/>
</dbReference>
<evidence type="ECO:0000313" key="5">
    <source>
        <dbReference type="Proteomes" id="UP001596303"/>
    </source>
</evidence>
<accession>A0ABW1S745</accession>
<feature type="signal peptide" evidence="2">
    <location>
        <begin position="1"/>
        <end position="26"/>
    </location>
</feature>
<evidence type="ECO:0000256" key="2">
    <source>
        <dbReference type="SAM" id="SignalP"/>
    </source>
</evidence>
<dbReference type="PROSITE" id="PS51318">
    <property type="entry name" value="TAT"/>
    <property type="match status" value="1"/>
</dbReference>
<dbReference type="PANTHER" id="PTHR43586">
    <property type="entry name" value="CYSTEINE DESULFURASE"/>
    <property type="match status" value="1"/>
</dbReference>
<keyword evidence="5" id="KW-1185">Reference proteome</keyword>
<reference evidence="5" key="1">
    <citation type="journal article" date="2019" name="Int. J. Syst. Evol. Microbiol.">
        <title>The Global Catalogue of Microorganisms (GCM) 10K type strain sequencing project: providing services to taxonomists for standard genome sequencing and annotation.</title>
        <authorList>
            <consortium name="The Broad Institute Genomics Platform"/>
            <consortium name="The Broad Institute Genome Sequencing Center for Infectious Disease"/>
            <person name="Wu L."/>
            <person name="Ma J."/>
        </authorList>
    </citation>
    <scope>NUCLEOTIDE SEQUENCE [LARGE SCALE GENOMIC DNA]</scope>
    <source>
        <strain evidence="5">CGMCC-1.15741</strain>
    </source>
</reference>
<sequence length="415" mass="44995">MNISRRTYLSLSAAAVTGLVSSRAGAQTEDVPSASAVPSEIGQFSKLKPVYLNAASQHPMPDRSRAAVNAYLDHKQSFDASEGYRADTRSALTKFANLMNADEDEITYVQSTTAGEHAVIRALGLPGSSERIVTDTLHFFGSLPLYDGLAKQGCDVAWVRARDNKIQMEDLDKAITPGTKLVSLSLVSTINGFQHDLKAVCDLAHSRGALVYADIIHAAGCVPVDLHESGVDFAACASYKWLMGDFGLGFLYVKKSVQEQLPRTNWGYYGINKFTTHIYPLDEPGDTIVDCEFSESATGHFANGTYDHVTAVQLAESLDYLKDLGIAQIQAHAKPLVERLSEGMKSQGFDVITPEGSETPIVAAAYRDAYKKLSDKMKVAGITTTVSRHRIRPSVSVFNTMDDVEAFLAALGQAE</sequence>
<dbReference type="Pfam" id="PF00266">
    <property type="entry name" value="Aminotran_5"/>
    <property type="match status" value="1"/>
</dbReference>
<name>A0ABW1S745_9PROT</name>
<protein>
    <submittedName>
        <fullName evidence="4">Aminotransferase class V-fold PLP-dependent enzyme</fullName>
    </submittedName>
</protein>
<gene>
    <name evidence="4" type="ORF">ACFQDM_05250</name>
</gene>
<dbReference type="Gene3D" id="3.40.640.10">
    <property type="entry name" value="Type I PLP-dependent aspartate aminotransferase-like (Major domain)"/>
    <property type="match status" value="1"/>
</dbReference>
<keyword evidence="4" id="KW-0808">Transferase</keyword>
<dbReference type="InterPro" id="IPR015424">
    <property type="entry name" value="PyrdxlP-dep_Trfase"/>
</dbReference>
<comment type="caution">
    <text evidence="4">The sequence shown here is derived from an EMBL/GenBank/DDBJ whole genome shotgun (WGS) entry which is preliminary data.</text>
</comment>
<keyword evidence="1" id="KW-0663">Pyridoxal phosphate</keyword>
<keyword evidence="4" id="KW-0032">Aminotransferase</keyword>
<dbReference type="InterPro" id="IPR015422">
    <property type="entry name" value="PyrdxlP-dep_Trfase_small"/>
</dbReference>
<feature type="domain" description="Aminotransferase class V" evidence="3">
    <location>
        <begin position="74"/>
        <end position="360"/>
    </location>
</feature>
<dbReference type="Gene3D" id="3.90.1150.10">
    <property type="entry name" value="Aspartate Aminotransferase, domain 1"/>
    <property type="match status" value="1"/>
</dbReference>
<dbReference type="PANTHER" id="PTHR43586:SF15">
    <property type="entry name" value="BLR3095 PROTEIN"/>
    <property type="match status" value="1"/>
</dbReference>
<dbReference type="EMBL" id="JBHSSW010000005">
    <property type="protein sequence ID" value="MFC6197472.1"/>
    <property type="molecule type" value="Genomic_DNA"/>
</dbReference>
<evidence type="ECO:0000313" key="4">
    <source>
        <dbReference type="EMBL" id="MFC6197472.1"/>
    </source>
</evidence>
<dbReference type="GO" id="GO:0008483">
    <property type="term" value="F:transaminase activity"/>
    <property type="evidence" value="ECO:0007669"/>
    <property type="project" value="UniProtKB-KW"/>
</dbReference>